<dbReference type="InterPro" id="IPR010260">
    <property type="entry name" value="AlpA"/>
</dbReference>
<accession>A0A1G5JZV5</accession>
<sequence length="61" mass="6952">MIEEIFRLPRVLAVTGMGRSWIYCAVADGRFPAPVRLGARAIGWKRSDVQAWLDSRHRKAL</sequence>
<dbReference type="RefSeq" id="WP_090747997.1">
    <property type="nucleotide sequence ID" value="NZ_FMVT01000019.1"/>
</dbReference>
<proteinExistence type="predicted"/>
<dbReference type="STRING" id="336292.SAMN05660710_03580"/>
<dbReference type="EMBL" id="FMVT01000019">
    <property type="protein sequence ID" value="SCY93933.1"/>
    <property type="molecule type" value="Genomic_DNA"/>
</dbReference>
<dbReference type="OrthoDB" id="9801242at2"/>
<gene>
    <name evidence="1" type="ORF">SAMN05660710_03580</name>
</gene>
<dbReference type="Proteomes" id="UP000199502">
    <property type="component" value="Unassembled WGS sequence"/>
</dbReference>
<dbReference type="Gene3D" id="1.10.238.160">
    <property type="match status" value="1"/>
</dbReference>
<dbReference type="AlphaFoldDB" id="A0A1G5JZV5"/>
<dbReference type="PANTHER" id="PTHR36154:SF1">
    <property type="entry name" value="DNA-BINDING TRANSCRIPTIONAL ACTIVATOR ALPA"/>
    <property type="match status" value="1"/>
</dbReference>
<evidence type="ECO:0000313" key="1">
    <source>
        <dbReference type="EMBL" id="SCY93933.1"/>
    </source>
</evidence>
<reference evidence="1 2" key="1">
    <citation type="submission" date="2016-10" db="EMBL/GenBank/DDBJ databases">
        <authorList>
            <person name="de Groot N.N."/>
        </authorList>
    </citation>
    <scope>NUCLEOTIDE SEQUENCE [LARGE SCALE GENOMIC DNA]</scope>
    <source>
        <strain evidence="1 2">CGMCC 1.8925</strain>
    </source>
</reference>
<keyword evidence="2" id="KW-1185">Reference proteome</keyword>
<organism evidence="1 2">
    <name type="scientific">Paracoccus tibetensis</name>
    <dbReference type="NCBI Taxonomy" id="336292"/>
    <lineage>
        <taxon>Bacteria</taxon>
        <taxon>Pseudomonadati</taxon>
        <taxon>Pseudomonadota</taxon>
        <taxon>Alphaproteobacteria</taxon>
        <taxon>Rhodobacterales</taxon>
        <taxon>Paracoccaceae</taxon>
        <taxon>Paracoccus</taxon>
    </lineage>
</organism>
<dbReference type="Pfam" id="PF05930">
    <property type="entry name" value="Phage_AlpA"/>
    <property type="match status" value="1"/>
</dbReference>
<evidence type="ECO:0000313" key="2">
    <source>
        <dbReference type="Proteomes" id="UP000199502"/>
    </source>
</evidence>
<dbReference type="PANTHER" id="PTHR36154">
    <property type="entry name" value="DNA-BINDING TRANSCRIPTIONAL ACTIVATOR ALPA"/>
    <property type="match status" value="1"/>
</dbReference>
<dbReference type="InterPro" id="IPR052931">
    <property type="entry name" value="Prophage_regulatory_activator"/>
</dbReference>
<name>A0A1G5JZV5_9RHOB</name>
<protein>
    <submittedName>
        <fullName evidence="1">Transcriptional regulator, AlpA family</fullName>
    </submittedName>
</protein>